<dbReference type="RefSeq" id="WP_078930770.1">
    <property type="nucleotide sequence ID" value="NZ_FUXC01000004.1"/>
</dbReference>
<dbReference type="GeneID" id="303367272"/>
<name>A0A1T4MV13_9SPIR</name>
<dbReference type="EMBL" id="FUXC01000004">
    <property type="protein sequence ID" value="SJZ70667.1"/>
    <property type="molecule type" value="Genomic_DNA"/>
</dbReference>
<reference evidence="2 3" key="1">
    <citation type="submission" date="2017-02" db="EMBL/GenBank/DDBJ databases">
        <authorList>
            <person name="Peterson S.W."/>
        </authorList>
    </citation>
    <scope>NUCLEOTIDE SEQUENCE [LARGE SCALE GENOMIC DNA]</scope>
    <source>
        <strain evidence="2 3">ATCC BAA-909</strain>
    </source>
</reference>
<keyword evidence="1" id="KW-0732">Signal</keyword>
<protein>
    <recommendedName>
        <fullName evidence="4">Lipoprotein</fullName>
    </recommendedName>
</protein>
<feature type="signal peptide" evidence="1">
    <location>
        <begin position="1"/>
        <end position="24"/>
    </location>
</feature>
<evidence type="ECO:0000313" key="2">
    <source>
        <dbReference type="EMBL" id="SJZ70667.1"/>
    </source>
</evidence>
<proteinExistence type="predicted"/>
<gene>
    <name evidence="2" type="ORF">SAMN02745152_01019</name>
</gene>
<evidence type="ECO:0008006" key="4">
    <source>
        <dbReference type="Google" id="ProtNLM"/>
    </source>
</evidence>
<sequence>MKQIKFKKISKNALFLSAFFAVCTADFTGCTKEQKTQPAVTEEIQTEEQKTAVKLNSLDEQTKEYLSDKTIAVVLGHSYNDLQTVEKIRQLLNINYGVKTDETEALITILVYPEDFLVAGKPRISSIYSKLEDKNLAGIITFGAPEGLCNALARLEDLSIKRQEEGQNEKVLKRSYPVFSFFQQDDTLGSESTADFVLDYTPKQNSLEMEQTANIPDFDTSSMLLNAIDEMLKLRAPLEINKNLIQVVQKVVGKQKQVSNYTDYESGLKSANHFIFN</sequence>
<feature type="chain" id="PRO_5012549532" description="Lipoprotein" evidence="1">
    <location>
        <begin position="25"/>
        <end position="277"/>
    </location>
</feature>
<accession>A0A1T4MV13</accession>
<evidence type="ECO:0000313" key="3">
    <source>
        <dbReference type="Proteomes" id="UP000190395"/>
    </source>
</evidence>
<dbReference type="Proteomes" id="UP000190395">
    <property type="component" value="Unassembled WGS sequence"/>
</dbReference>
<dbReference type="AlphaFoldDB" id="A0A1T4MV13"/>
<keyword evidence="3" id="KW-1185">Reference proteome</keyword>
<dbReference type="OrthoDB" id="357391at2"/>
<evidence type="ECO:0000256" key="1">
    <source>
        <dbReference type="SAM" id="SignalP"/>
    </source>
</evidence>
<organism evidence="2 3">
    <name type="scientific">Treponema berlinense</name>
    <dbReference type="NCBI Taxonomy" id="225004"/>
    <lineage>
        <taxon>Bacteria</taxon>
        <taxon>Pseudomonadati</taxon>
        <taxon>Spirochaetota</taxon>
        <taxon>Spirochaetia</taxon>
        <taxon>Spirochaetales</taxon>
        <taxon>Treponemataceae</taxon>
        <taxon>Treponema</taxon>
    </lineage>
</organism>
<dbReference type="STRING" id="225004.SAMN02745152_01019"/>